<keyword evidence="7" id="KW-1185">Reference proteome</keyword>
<sequence>MLFVVLSGISPSAIGDQTENETRADEILLQLLEGLIPLEDDIQQAIAELATLIHPDDTERQKRYVRTYCWYQKNSTPELLQQGIRYADNQIILYSDPFPSEILADLYLCRGWFKDMASDPDGAFGDVNKGIEYAYKIDNPRLIADGRNIRGRMYSFKGNYSAALEDFITAQQLYESLNSPYWEAYNLSDIASTYSRFGDPASALKYQMKLEQYYIDSGQLFNANDINYQIAISFHKLKNYQQAIERLKKSQQYWLDEGHQINAELMSIEVAGSMIMLGQFNQAKLRLLQAKTHINDSLPNVMGHLYFYLAQVMVHENNLQQALVYFTKAKQAYQTSQNDVRISETLLLQSEVLAGLNRWQESFHTQADYIALHHQMDEKILDERNAEMQARFDTEQVISENELLIEAAKIKDAQFAIMQRNENMQIIIIILSCIILIFVSIFAYKQILTKRTFKRLALTDYLTNLSNRRDTYERGNDFLKQAAADNQPFSVISFDADYFKAVNDSLGHEVGDHVLIKLAELAANTMRETDLVGRVGGEEFLVLLPNTNKDTAIFIAQRLITTVAHHDWSSIAPELKQTISAGVASFTHEQSFESLLIKADEALYLAKSAGRNCVKAA</sequence>
<evidence type="ECO:0000256" key="2">
    <source>
        <dbReference type="ARBA" id="ARBA00012528"/>
    </source>
</evidence>
<dbReference type="Gene3D" id="3.30.70.270">
    <property type="match status" value="1"/>
</dbReference>
<dbReference type="FunFam" id="3.30.70.270:FF:000001">
    <property type="entry name" value="Diguanylate cyclase domain protein"/>
    <property type="match status" value="1"/>
</dbReference>
<proteinExistence type="predicted"/>
<feature type="domain" description="GGDEF" evidence="5">
    <location>
        <begin position="487"/>
        <end position="617"/>
    </location>
</feature>
<dbReference type="PANTHER" id="PTHR45138">
    <property type="entry name" value="REGULATORY COMPONENTS OF SENSORY TRANSDUCTION SYSTEM"/>
    <property type="match status" value="1"/>
</dbReference>
<dbReference type="SMART" id="SM00267">
    <property type="entry name" value="GGDEF"/>
    <property type="match status" value="1"/>
</dbReference>
<dbReference type="InterPro" id="IPR043128">
    <property type="entry name" value="Rev_trsase/Diguanyl_cyclase"/>
</dbReference>
<dbReference type="InterPro" id="IPR029787">
    <property type="entry name" value="Nucleotide_cyclase"/>
</dbReference>
<protein>
    <recommendedName>
        <fullName evidence="2">diguanylate cyclase</fullName>
        <ecNumber evidence="2">2.7.7.65</ecNumber>
    </recommendedName>
</protein>
<dbReference type="GO" id="GO:0005886">
    <property type="term" value="C:plasma membrane"/>
    <property type="evidence" value="ECO:0007669"/>
    <property type="project" value="TreeGrafter"/>
</dbReference>
<name>A0A6G9QLF9_9GAMM</name>
<evidence type="ECO:0000256" key="3">
    <source>
        <dbReference type="ARBA" id="ARBA00034247"/>
    </source>
</evidence>
<dbReference type="KEGG" id="saes:HBH39_13715"/>
<organism evidence="6 7">
    <name type="scientific">Shewanella aestuarii</name>
    <dbReference type="NCBI Taxonomy" id="1028752"/>
    <lineage>
        <taxon>Bacteria</taxon>
        <taxon>Pseudomonadati</taxon>
        <taxon>Pseudomonadota</taxon>
        <taxon>Gammaproteobacteria</taxon>
        <taxon>Alteromonadales</taxon>
        <taxon>Shewanellaceae</taxon>
        <taxon>Shewanella</taxon>
    </lineage>
</organism>
<dbReference type="Pfam" id="PF00990">
    <property type="entry name" value="GGDEF"/>
    <property type="match status" value="1"/>
</dbReference>
<evidence type="ECO:0000313" key="7">
    <source>
        <dbReference type="Proteomes" id="UP000502608"/>
    </source>
</evidence>
<dbReference type="GO" id="GO:0052621">
    <property type="term" value="F:diguanylate cyclase activity"/>
    <property type="evidence" value="ECO:0007669"/>
    <property type="project" value="UniProtKB-EC"/>
</dbReference>
<keyword evidence="4" id="KW-0472">Membrane</keyword>
<dbReference type="EC" id="2.7.7.65" evidence="2"/>
<accession>A0A6G9QLF9</accession>
<evidence type="ECO:0000256" key="4">
    <source>
        <dbReference type="SAM" id="Phobius"/>
    </source>
</evidence>
<keyword evidence="4" id="KW-1133">Transmembrane helix</keyword>
<dbReference type="InterPro" id="IPR011990">
    <property type="entry name" value="TPR-like_helical_dom_sf"/>
</dbReference>
<dbReference type="GO" id="GO:0043709">
    <property type="term" value="P:cell adhesion involved in single-species biofilm formation"/>
    <property type="evidence" value="ECO:0007669"/>
    <property type="project" value="TreeGrafter"/>
</dbReference>
<gene>
    <name evidence="6" type="ORF">HBH39_13715</name>
</gene>
<comment type="catalytic activity">
    <reaction evidence="3">
        <text>2 GTP = 3',3'-c-di-GMP + 2 diphosphate</text>
        <dbReference type="Rhea" id="RHEA:24898"/>
        <dbReference type="ChEBI" id="CHEBI:33019"/>
        <dbReference type="ChEBI" id="CHEBI:37565"/>
        <dbReference type="ChEBI" id="CHEBI:58805"/>
        <dbReference type="EC" id="2.7.7.65"/>
    </reaction>
</comment>
<dbReference type="SUPFAM" id="SSF55073">
    <property type="entry name" value="Nucleotide cyclase"/>
    <property type="match status" value="1"/>
</dbReference>
<dbReference type="CDD" id="cd01949">
    <property type="entry name" value="GGDEF"/>
    <property type="match status" value="1"/>
</dbReference>
<dbReference type="Proteomes" id="UP000502608">
    <property type="component" value="Chromosome"/>
</dbReference>
<evidence type="ECO:0000256" key="1">
    <source>
        <dbReference type="ARBA" id="ARBA00001946"/>
    </source>
</evidence>
<evidence type="ECO:0000313" key="6">
    <source>
        <dbReference type="EMBL" id="QIR15424.1"/>
    </source>
</evidence>
<comment type="cofactor">
    <cofactor evidence="1">
        <name>Mg(2+)</name>
        <dbReference type="ChEBI" id="CHEBI:18420"/>
    </cofactor>
</comment>
<dbReference type="PROSITE" id="PS50887">
    <property type="entry name" value="GGDEF"/>
    <property type="match status" value="1"/>
</dbReference>
<dbReference type="InterPro" id="IPR019734">
    <property type="entry name" value="TPR_rpt"/>
</dbReference>
<dbReference type="PANTHER" id="PTHR45138:SF9">
    <property type="entry name" value="DIGUANYLATE CYCLASE DGCM-RELATED"/>
    <property type="match status" value="1"/>
</dbReference>
<feature type="transmembrane region" description="Helical" evidence="4">
    <location>
        <begin position="424"/>
        <end position="444"/>
    </location>
</feature>
<dbReference type="InterPro" id="IPR000160">
    <property type="entry name" value="GGDEF_dom"/>
</dbReference>
<dbReference type="GO" id="GO:1902201">
    <property type="term" value="P:negative regulation of bacterial-type flagellum-dependent cell motility"/>
    <property type="evidence" value="ECO:0007669"/>
    <property type="project" value="TreeGrafter"/>
</dbReference>
<dbReference type="NCBIfam" id="TIGR00254">
    <property type="entry name" value="GGDEF"/>
    <property type="match status" value="1"/>
</dbReference>
<dbReference type="SMART" id="SM00028">
    <property type="entry name" value="TPR"/>
    <property type="match status" value="4"/>
</dbReference>
<dbReference type="AlphaFoldDB" id="A0A6G9QLF9"/>
<keyword evidence="4" id="KW-0812">Transmembrane</keyword>
<dbReference type="Pfam" id="PF14938">
    <property type="entry name" value="SNAP"/>
    <property type="match status" value="1"/>
</dbReference>
<dbReference type="SUPFAM" id="SSF48452">
    <property type="entry name" value="TPR-like"/>
    <property type="match status" value="1"/>
</dbReference>
<dbReference type="RefSeq" id="WP_167679182.1">
    <property type="nucleotide sequence ID" value="NZ_CP050313.1"/>
</dbReference>
<reference evidence="6 7" key="1">
    <citation type="submission" date="2020-03" db="EMBL/GenBank/DDBJ databases">
        <title>Complete genome sequence of Shewanella sp.</title>
        <authorList>
            <person name="Kim Y.-S."/>
            <person name="Kim S.-J."/>
            <person name="Jung H.-K."/>
            <person name="Kim K.-H."/>
        </authorList>
    </citation>
    <scope>NUCLEOTIDE SEQUENCE [LARGE SCALE GENOMIC DNA]</scope>
    <source>
        <strain evidence="6 7">PN3F2</strain>
    </source>
</reference>
<dbReference type="EMBL" id="CP050313">
    <property type="protein sequence ID" value="QIR15424.1"/>
    <property type="molecule type" value="Genomic_DNA"/>
</dbReference>
<dbReference type="Gene3D" id="1.25.40.10">
    <property type="entry name" value="Tetratricopeptide repeat domain"/>
    <property type="match status" value="2"/>
</dbReference>
<evidence type="ECO:0000259" key="5">
    <source>
        <dbReference type="PROSITE" id="PS50887"/>
    </source>
</evidence>
<dbReference type="InterPro" id="IPR050469">
    <property type="entry name" value="Diguanylate_Cyclase"/>
</dbReference>